<reference evidence="1" key="1">
    <citation type="journal article" date="2015" name="Nature">
        <title>Complex archaea that bridge the gap between prokaryotes and eukaryotes.</title>
        <authorList>
            <person name="Spang A."/>
            <person name="Saw J.H."/>
            <person name="Jorgensen S.L."/>
            <person name="Zaremba-Niedzwiedzka K."/>
            <person name="Martijn J."/>
            <person name="Lind A.E."/>
            <person name="van Eijk R."/>
            <person name="Schleper C."/>
            <person name="Guy L."/>
            <person name="Ettema T.J."/>
        </authorList>
    </citation>
    <scope>NUCLEOTIDE SEQUENCE</scope>
</reference>
<proteinExistence type="predicted"/>
<gene>
    <name evidence="1" type="ORF">LCGC14_0365350</name>
</gene>
<protein>
    <recommendedName>
        <fullName evidence="2">GIY-YIG domain-containing protein</fullName>
    </recommendedName>
</protein>
<evidence type="ECO:0000313" key="1">
    <source>
        <dbReference type="EMBL" id="KKN76884.1"/>
    </source>
</evidence>
<evidence type="ECO:0008006" key="2">
    <source>
        <dbReference type="Google" id="ProtNLM"/>
    </source>
</evidence>
<dbReference type="EMBL" id="LAZR01000287">
    <property type="protein sequence ID" value="KKN76884.1"/>
    <property type="molecule type" value="Genomic_DNA"/>
</dbReference>
<organism evidence="1">
    <name type="scientific">marine sediment metagenome</name>
    <dbReference type="NCBI Taxonomy" id="412755"/>
    <lineage>
        <taxon>unclassified sequences</taxon>
        <taxon>metagenomes</taxon>
        <taxon>ecological metagenomes</taxon>
    </lineage>
</organism>
<sequence length="70" mass="8350">MEKEVKDVYKYLFKVNGVIKHIGITKAPERREQEHQLEYPDGHIKVVGCCTTEEIAREWEVVMWRKINGY</sequence>
<name>A0A0F9TCK2_9ZZZZ</name>
<dbReference type="AlphaFoldDB" id="A0A0F9TCK2"/>
<accession>A0A0F9TCK2</accession>
<comment type="caution">
    <text evidence="1">The sequence shown here is derived from an EMBL/GenBank/DDBJ whole genome shotgun (WGS) entry which is preliminary data.</text>
</comment>